<protein>
    <submittedName>
        <fullName evidence="2">Unnamed protein product</fullName>
    </submittedName>
</protein>
<feature type="transmembrane region" description="Helical" evidence="1">
    <location>
        <begin position="46"/>
        <end position="66"/>
    </location>
</feature>
<dbReference type="Proteomes" id="UP001165120">
    <property type="component" value="Unassembled WGS sequence"/>
</dbReference>
<evidence type="ECO:0000313" key="3">
    <source>
        <dbReference type="Proteomes" id="UP001165120"/>
    </source>
</evidence>
<comment type="caution">
    <text evidence="2">The sequence shown here is derived from an EMBL/GenBank/DDBJ whole genome shotgun (WGS) entry which is preliminary data.</text>
</comment>
<sequence>MKLPFKVVAGGKHDGVNVAIALIAAAAVEAANNTTSSSVSTGAAAVVSNMGAGVLGAAVAAGVALLL</sequence>
<accession>A0A9W6SWR0</accession>
<keyword evidence="1" id="KW-0812">Transmembrane</keyword>
<organism evidence="2 3">
    <name type="scientific">Candida boidinii</name>
    <name type="common">Yeast</name>
    <dbReference type="NCBI Taxonomy" id="5477"/>
    <lineage>
        <taxon>Eukaryota</taxon>
        <taxon>Fungi</taxon>
        <taxon>Dikarya</taxon>
        <taxon>Ascomycota</taxon>
        <taxon>Saccharomycotina</taxon>
        <taxon>Pichiomycetes</taxon>
        <taxon>Pichiales</taxon>
        <taxon>Pichiaceae</taxon>
        <taxon>Ogataea</taxon>
        <taxon>Ogataea/Candida clade</taxon>
    </lineage>
</organism>
<gene>
    <name evidence="2" type="ORF">Cboi02_000182000</name>
</gene>
<name>A0A9W6SWR0_CANBO</name>
<evidence type="ECO:0000313" key="2">
    <source>
        <dbReference type="EMBL" id="GME68721.1"/>
    </source>
</evidence>
<dbReference type="EMBL" id="BSXN01000475">
    <property type="protein sequence ID" value="GME68721.1"/>
    <property type="molecule type" value="Genomic_DNA"/>
</dbReference>
<keyword evidence="1" id="KW-0472">Membrane</keyword>
<keyword evidence="1" id="KW-1133">Transmembrane helix</keyword>
<reference evidence="2" key="1">
    <citation type="submission" date="2023-04" db="EMBL/GenBank/DDBJ databases">
        <title>Candida boidinii NBRC 10035.</title>
        <authorList>
            <person name="Ichikawa N."/>
            <person name="Sato H."/>
            <person name="Tonouchi N."/>
        </authorList>
    </citation>
    <scope>NUCLEOTIDE SEQUENCE</scope>
    <source>
        <strain evidence="2">NBRC 10035</strain>
    </source>
</reference>
<keyword evidence="3" id="KW-1185">Reference proteome</keyword>
<evidence type="ECO:0000256" key="1">
    <source>
        <dbReference type="SAM" id="Phobius"/>
    </source>
</evidence>
<dbReference type="AlphaFoldDB" id="A0A9W6SWR0"/>
<proteinExistence type="predicted"/>